<evidence type="ECO:0000256" key="1">
    <source>
        <dbReference type="ARBA" id="ARBA00004141"/>
    </source>
</evidence>
<dbReference type="InterPro" id="IPR003362">
    <property type="entry name" value="Bact_transf"/>
</dbReference>
<evidence type="ECO:0000256" key="5">
    <source>
        <dbReference type="ARBA" id="ARBA00022989"/>
    </source>
</evidence>
<dbReference type="Proteomes" id="UP000037425">
    <property type="component" value="Unassembled WGS sequence"/>
</dbReference>
<dbReference type="RefSeq" id="WP_053247003.1">
    <property type="nucleotide sequence ID" value="NZ_LGAP01000001.1"/>
</dbReference>
<comment type="caution">
    <text evidence="10">The sequence shown here is derived from an EMBL/GenBank/DDBJ whole genome shotgun (WGS) entry which is preliminary data.</text>
</comment>
<feature type="transmembrane region" description="Helical" evidence="8">
    <location>
        <begin position="91"/>
        <end position="109"/>
    </location>
</feature>
<organism evidence="10 11">
    <name type="scientific">Ensifer adhaerens</name>
    <name type="common">Sinorhizobium morelense</name>
    <dbReference type="NCBI Taxonomy" id="106592"/>
    <lineage>
        <taxon>Bacteria</taxon>
        <taxon>Pseudomonadati</taxon>
        <taxon>Pseudomonadota</taxon>
        <taxon>Alphaproteobacteria</taxon>
        <taxon>Hyphomicrobiales</taxon>
        <taxon>Rhizobiaceae</taxon>
        <taxon>Sinorhizobium/Ensifer group</taxon>
        <taxon>Ensifer</taxon>
    </lineage>
</organism>
<dbReference type="PANTHER" id="PTHR30576">
    <property type="entry name" value="COLANIC BIOSYNTHESIS UDP-GLUCOSE LIPID CARRIER TRANSFERASE"/>
    <property type="match status" value="1"/>
</dbReference>
<dbReference type="InterPro" id="IPR017475">
    <property type="entry name" value="EPS_sugar_tfrase"/>
</dbReference>
<dbReference type="Pfam" id="PF13727">
    <property type="entry name" value="CoA_binding_3"/>
    <property type="match status" value="1"/>
</dbReference>
<feature type="transmembrane region" description="Helical" evidence="8">
    <location>
        <begin position="160"/>
        <end position="181"/>
    </location>
</feature>
<sequence>MNEFKRSEAFDPEAFRKKISEIRTRAPDEKVGGEASTELNPLARQIAEQFRADTYSPAMIMGLMRLFEFCALFAIGYAINALYVQPGFGQLPLYLAILIGGSALAVAAMQIADTYQVPALRAWLRFAPRILASWAIAFGGIAIALFFLKSGHQYSRVWFGGWFISGAVFLVAERAFIAYSIRHWARNGTMERRAVVVGGGQPAKDLIRTLEHQTDNDIRICGIFDDRDERRSPNVIAGYPKLGTVDELVEFARLARIDMLIISLPLTAEKRILQLLKKLWILPVDIRLAAHANNLRFRPRSYSHVGDVPMLDIFDKPIADWDSVAKRGFDIFFSIVALVLLWPVMLGTAIAVKVTSPGPIIFKQKRHGFNNETIEVYKFRSMYTHMSDPSARNAVTKGDPRVTPVGRFIRKSSIDELPQIFNVLKGELSLVGPRPHAVAAQTQNRTYSDVVEGYFARHRVKPGVTGWAQINGWRGEIDNDEKIRLRTAFDLHYIENWSLLFDLRILFLTPFRLLNTENAY</sequence>
<evidence type="ECO:0000256" key="3">
    <source>
        <dbReference type="ARBA" id="ARBA00022679"/>
    </source>
</evidence>
<dbReference type="Gene3D" id="3.40.50.720">
    <property type="entry name" value="NAD(P)-binding Rossmann-like Domain"/>
    <property type="match status" value="1"/>
</dbReference>
<feature type="domain" description="Bacterial sugar transferase" evidence="9">
    <location>
        <begin position="326"/>
        <end position="514"/>
    </location>
</feature>
<dbReference type="OrthoDB" id="9808602at2"/>
<reference evidence="11" key="1">
    <citation type="submission" date="2015-07" db="EMBL/GenBank/DDBJ databases">
        <title>Whole genome sequence of an Ensifer adhaerens strain isolated from a cave pool in the Wind Cave National Park.</title>
        <authorList>
            <person name="Eng W.W.H."/>
            <person name="Gan H.M."/>
            <person name="Barton H.A."/>
            <person name="Savka M.A."/>
        </authorList>
    </citation>
    <scope>NUCLEOTIDE SEQUENCE [LARGE SCALE GENOMIC DNA]</scope>
    <source>
        <strain evidence="11">SD006</strain>
    </source>
</reference>
<feature type="transmembrane region" description="Helical" evidence="8">
    <location>
        <begin position="130"/>
        <end position="148"/>
    </location>
</feature>
<keyword evidence="3 10" id="KW-0808">Transferase</keyword>
<protein>
    <submittedName>
        <fullName evidence="10">UDP-phosphate glucose phosphotransferase</fullName>
    </submittedName>
</protein>
<dbReference type="GO" id="GO:0016020">
    <property type="term" value="C:membrane"/>
    <property type="evidence" value="ECO:0007669"/>
    <property type="project" value="UniProtKB-SubCell"/>
</dbReference>
<evidence type="ECO:0000313" key="11">
    <source>
        <dbReference type="Proteomes" id="UP000037425"/>
    </source>
</evidence>
<dbReference type="GO" id="GO:0016780">
    <property type="term" value="F:phosphotransferase activity, for other substituted phosphate groups"/>
    <property type="evidence" value="ECO:0007669"/>
    <property type="project" value="TreeGrafter"/>
</dbReference>
<dbReference type="NCBIfam" id="TIGR03023">
    <property type="entry name" value="WcaJ_sugtrans"/>
    <property type="match status" value="1"/>
</dbReference>
<evidence type="ECO:0000313" key="10">
    <source>
        <dbReference type="EMBL" id="KOF22180.1"/>
    </source>
</evidence>
<evidence type="ECO:0000256" key="8">
    <source>
        <dbReference type="SAM" id="Phobius"/>
    </source>
</evidence>
<dbReference type="GO" id="GO:0000271">
    <property type="term" value="P:polysaccharide biosynthetic process"/>
    <property type="evidence" value="ECO:0007669"/>
    <property type="project" value="UniProtKB-KW"/>
</dbReference>
<evidence type="ECO:0000256" key="4">
    <source>
        <dbReference type="ARBA" id="ARBA00022692"/>
    </source>
</evidence>
<evidence type="ECO:0000256" key="6">
    <source>
        <dbReference type="ARBA" id="ARBA00023136"/>
    </source>
</evidence>
<comment type="subcellular location">
    <subcellularLocation>
        <location evidence="1">Membrane</location>
        <topology evidence="1">Multi-pass membrane protein</topology>
    </subcellularLocation>
</comment>
<dbReference type="EMBL" id="LGAP01000001">
    <property type="protein sequence ID" value="KOF22180.1"/>
    <property type="molecule type" value="Genomic_DNA"/>
</dbReference>
<dbReference type="SUPFAM" id="SSF51735">
    <property type="entry name" value="NAD(P)-binding Rossmann-fold domains"/>
    <property type="match status" value="1"/>
</dbReference>
<feature type="transmembrane region" description="Helical" evidence="8">
    <location>
        <begin position="331"/>
        <end position="352"/>
    </location>
</feature>
<proteinExistence type="inferred from homology"/>
<gene>
    <name evidence="10" type="ORF">AC244_01075</name>
</gene>
<dbReference type="InterPro" id="IPR036291">
    <property type="entry name" value="NAD(P)-bd_dom_sf"/>
</dbReference>
<evidence type="ECO:0000256" key="7">
    <source>
        <dbReference type="ARBA" id="ARBA00023169"/>
    </source>
</evidence>
<dbReference type="AlphaFoldDB" id="A0A0L8C5L6"/>
<dbReference type="NCBIfam" id="TIGR03025">
    <property type="entry name" value="EPS_sugtrans"/>
    <property type="match status" value="1"/>
</dbReference>
<keyword evidence="5 8" id="KW-1133">Transmembrane helix</keyword>
<keyword evidence="4 8" id="KW-0812">Transmembrane</keyword>
<keyword evidence="6 8" id="KW-0472">Membrane</keyword>
<name>A0A0L8C5L6_ENSAD</name>
<dbReference type="PATRIC" id="fig|106592.7.peg.232"/>
<accession>A0A0L8C5L6</accession>
<keyword evidence="7" id="KW-0270">Exopolysaccharide synthesis</keyword>
<evidence type="ECO:0000259" key="9">
    <source>
        <dbReference type="Pfam" id="PF02397"/>
    </source>
</evidence>
<evidence type="ECO:0000256" key="2">
    <source>
        <dbReference type="ARBA" id="ARBA00006464"/>
    </source>
</evidence>
<comment type="similarity">
    <text evidence="2">Belongs to the bacterial sugar transferase family.</text>
</comment>
<dbReference type="InterPro" id="IPR017473">
    <property type="entry name" value="Undecaprenyl-P_gluc_Ptfrase"/>
</dbReference>
<dbReference type="Pfam" id="PF02397">
    <property type="entry name" value="Bac_transf"/>
    <property type="match status" value="1"/>
</dbReference>
<feature type="transmembrane region" description="Helical" evidence="8">
    <location>
        <begin position="66"/>
        <end position="85"/>
    </location>
</feature>
<dbReference type="PANTHER" id="PTHR30576:SF0">
    <property type="entry name" value="UNDECAPRENYL-PHOSPHATE N-ACETYLGALACTOSAMINYL 1-PHOSPHATE TRANSFERASE-RELATED"/>
    <property type="match status" value="1"/>
</dbReference>